<gene>
    <name evidence="1" type="ORF">VNO78_22833</name>
</gene>
<dbReference type="Proteomes" id="UP001386955">
    <property type="component" value="Unassembled WGS sequence"/>
</dbReference>
<accession>A0AAN9XCV0</accession>
<comment type="caution">
    <text evidence="1">The sequence shown here is derived from an EMBL/GenBank/DDBJ whole genome shotgun (WGS) entry which is preliminary data.</text>
</comment>
<organism evidence="1 2">
    <name type="scientific">Psophocarpus tetragonolobus</name>
    <name type="common">Winged bean</name>
    <name type="synonym">Dolichos tetragonolobus</name>
    <dbReference type="NCBI Taxonomy" id="3891"/>
    <lineage>
        <taxon>Eukaryota</taxon>
        <taxon>Viridiplantae</taxon>
        <taxon>Streptophyta</taxon>
        <taxon>Embryophyta</taxon>
        <taxon>Tracheophyta</taxon>
        <taxon>Spermatophyta</taxon>
        <taxon>Magnoliopsida</taxon>
        <taxon>eudicotyledons</taxon>
        <taxon>Gunneridae</taxon>
        <taxon>Pentapetalae</taxon>
        <taxon>rosids</taxon>
        <taxon>fabids</taxon>
        <taxon>Fabales</taxon>
        <taxon>Fabaceae</taxon>
        <taxon>Papilionoideae</taxon>
        <taxon>50 kb inversion clade</taxon>
        <taxon>NPAAA clade</taxon>
        <taxon>indigoferoid/millettioid clade</taxon>
        <taxon>Phaseoleae</taxon>
        <taxon>Psophocarpus</taxon>
    </lineage>
</organism>
<sequence>MSSWTRGERTNGPQRQKVLGILVSVKQMCNTNNNDLFFLSSSSGQRCSEFYWCHLTSLTAFFLYLRTQPHAAFCVLKLLLIRTFIFPKLGTTHQIWW</sequence>
<protein>
    <submittedName>
        <fullName evidence="1">Uncharacterized protein</fullName>
    </submittedName>
</protein>
<dbReference type="EMBL" id="JAYMYS010000006">
    <property type="protein sequence ID" value="KAK7388032.1"/>
    <property type="molecule type" value="Genomic_DNA"/>
</dbReference>
<dbReference type="AlphaFoldDB" id="A0AAN9XCV0"/>
<name>A0AAN9XCV0_PSOTE</name>
<evidence type="ECO:0000313" key="1">
    <source>
        <dbReference type="EMBL" id="KAK7388032.1"/>
    </source>
</evidence>
<keyword evidence="2" id="KW-1185">Reference proteome</keyword>
<evidence type="ECO:0000313" key="2">
    <source>
        <dbReference type="Proteomes" id="UP001386955"/>
    </source>
</evidence>
<reference evidence="1 2" key="1">
    <citation type="submission" date="2024-01" db="EMBL/GenBank/DDBJ databases">
        <title>The genomes of 5 underutilized Papilionoideae crops provide insights into root nodulation and disease resistanc.</title>
        <authorList>
            <person name="Jiang F."/>
        </authorList>
    </citation>
    <scope>NUCLEOTIDE SEQUENCE [LARGE SCALE GENOMIC DNA]</scope>
    <source>
        <strain evidence="1">DUOXIRENSHENG_FW03</strain>
        <tissue evidence="1">Leaves</tissue>
    </source>
</reference>
<proteinExistence type="predicted"/>